<protein>
    <recommendedName>
        <fullName evidence="7">Helicase C-terminal domain-containing protein</fullName>
    </recommendedName>
</protein>
<dbReference type="PANTHER" id="PTHR47961:SF4">
    <property type="entry name" value="ACTIVATING SIGNAL COINTEGRATOR 1 COMPLEX SUBUNIT 3"/>
    <property type="match status" value="1"/>
</dbReference>
<dbReference type="PANTHER" id="PTHR47961">
    <property type="entry name" value="DNA POLYMERASE THETA, PUTATIVE (AFU_ORTHOLOGUE AFUA_1G05260)-RELATED"/>
    <property type="match status" value="1"/>
</dbReference>
<dbReference type="Proteomes" id="UP000218334">
    <property type="component" value="Unassembled WGS sequence"/>
</dbReference>
<organism evidence="5 6">
    <name type="scientific">Armillaria solidipes</name>
    <dbReference type="NCBI Taxonomy" id="1076256"/>
    <lineage>
        <taxon>Eukaryota</taxon>
        <taxon>Fungi</taxon>
        <taxon>Dikarya</taxon>
        <taxon>Basidiomycota</taxon>
        <taxon>Agaricomycotina</taxon>
        <taxon>Agaricomycetes</taxon>
        <taxon>Agaricomycetidae</taxon>
        <taxon>Agaricales</taxon>
        <taxon>Marasmiineae</taxon>
        <taxon>Physalacriaceae</taxon>
        <taxon>Armillaria</taxon>
    </lineage>
</organism>
<keyword evidence="1" id="KW-0547">Nucleotide-binding</keyword>
<dbReference type="STRING" id="1076256.A0A2H3BPB8"/>
<dbReference type="SUPFAM" id="SSF52540">
    <property type="entry name" value="P-loop containing nucleoside triphosphate hydrolases"/>
    <property type="match status" value="1"/>
</dbReference>
<keyword evidence="3" id="KW-0347">Helicase</keyword>
<dbReference type="GO" id="GO:0005634">
    <property type="term" value="C:nucleus"/>
    <property type="evidence" value="ECO:0007669"/>
    <property type="project" value="TreeGrafter"/>
</dbReference>
<dbReference type="AlphaFoldDB" id="A0A2H3BPB8"/>
<dbReference type="EMBL" id="KZ293431">
    <property type="protein sequence ID" value="PBK68802.1"/>
    <property type="molecule type" value="Genomic_DNA"/>
</dbReference>
<keyword evidence="4" id="KW-0067">ATP-binding</keyword>
<evidence type="ECO:0008006" key="7">
    <source>
        <dbReference type="Google" id="ProtNLM"/>
    </source>
</evidence>
<evidence type="ECO:0000256" key="3">
    <source>
        <dbReference type="ARBA" id="ARBA00022806"/>
    </source>
</evidence>
<evidence type="ECO:0000313" key="5">
    <source>
        <dbReference type="EMBL" id="PBK68802.1"/>
    </source>
</evidence>
<keyword evidence="2" id="KW-0378">Hydrolase</keyword>
<dbReference type="InterPro" id="IPR050474">
    <property type="entry name" value="Hel308_SKI2-like"/>
</dbReference>
<dbReference type="GO" id="GO:0004386">
    <property type="term" value="F:helicase activity"/>
    <property type="evidence" value="ECO:0007669"/>
    <property type="project" value="UniProtKB-KW"/>
</dbReference>
<dbReference type="GO" id="GO:0005524">
    <property type="term" value="F:ATP binding"/>
    <property type="evidence" value="ECO:0007669"/>
    <property type="project" value="UniProtKB-KW"/>
</dbReference>
<evidence type="ECO:0000256" key="1">
    <source>
        <dbReference type="ARBA" id="ARBA00022741"/>
    </source>
</evidence>
<accession>A0A2H3BPB8</accession>
<evidence type="ECO:0000256" key="4">
    <source>
        <dbReference type="ARBA" id="ARBA00022840"/>
    </source>
</evidence>
<keyword evidence="6" id="KW-1185">Reference proteome</keyword>
<reference evidence="6" key="1">
    <citation type="journal article" date="2017" name="Nat. Ecol. Evol.">
        <title>Genome expansion and lineage-specific genetic innovations in the forest pathogenic fungi Armillaria.</title>
        <authorList>
            <person name="Sipos G."/>
            <person name="Prasanna A.N."/>
            <person name="Walter M.C."/>
            <person name="O'Connor E."/>
            <person name="Balint B."/>
            <person name="Krizsan K."/>
            <person name="Kiss B."/>
            <person name="Hess J."/>
            <person name="Varga T."/>
            <person name="Slot J."/>
            <person name="Riley R."/>
            <person name="Boka B."/>
            <person name="Rigling D."/>
            <person name="Barry K."/>
            <person name="Lee J."/>
            <person name="Mihaltcheva S."/>
            <person name="LaButti K."/>
            <person name="Lipzen A."/>
            <person name="Waldron R."/>
            <person name="Moloney N.M."/>
            <person name="Sperisen C."/>
            <person name="Kredics L."/>
            <person name="Vagvoelgyi C."/>
            <person name="Patrignani A."/>
            <person name="Fitzpatrick D."/>
            <person name="Nagy I."/>
            <person name="Doyle S."/>
            <person name="Anderson J.B."/>
            <person name="Grigoriev I.V."/>
            <person name="Gueldener U."/>
            <person name="Muensterkoetter M."/>
            <person name="Nagy L.G."/>
        </authorList>
    </citation>
    <scope>NUCLEOTIDE SEQUENCE [LARGE SCALE GENOMIC DNA]</scope>
    <source>
        <strain evidence="6">28-4</strain>
    </source>
</reference>
<proteinExistence type="predicted"/>
<evidence type="ECO:0000313" key="6">
    <source>
        <dbReference type="Proteomes" id="UP000218334"/>
    </source>
</evidence>
<dbReference type="GO" id="GO:0016787">
    <property type="term" value="F:hydrolase activity"/>
    <property type="evidence" value="ECO:0007669"/>
    <property type="project" value="UniProtKB-KW"/>
</dbReference>
<dbReference type="InterPro" id="IPR027417">
    <property type="entry name" value="P-loop_NTPase"/>
</dbReference>
<name>A0A2H3BPB8_9AGAR</name>
<gene>
    <name evidence="5" type="ORF">ARMSODRAFT_193843</name>
</gene>
<evidence type="ECO:0000256" key="2">
    <source>
        <dbReference type="ARBA" id="ARBA00022801"/>
    </source>
</evidence>
<sequence>MKSTCFTMDSVVQFWRASLLEQSAAWGKLTMRCIPSGCLPPTIRTTHFPTRIPIPIKRTLPLRRVISTLRTATTVHRSYRKEGDQAVPSDEQSLLREDHKAGKNQTLVFVHSRKDPTQMAKFLKDMSVEKETITEFVKADGATREILTEANNAKGSNLRDLLPFGFGLLHAGIPREERSLVKELFADGSFQVLVCTVTLAGWVYSCRRHGVRSTICCARSLKYV</sequence>
<dbReference type="Gene3D" id="3.40.50.300">
    <property type="entry name" value="P-loop containing nucleotide triphosphate hydrolases"/>
    <property type="match status" value="1"/>
</dbReference>